<evidence type="ECO:0000313" key="3">
    <source>
        <dbReference type="EMBL" id="KAL3100177.1"/>
    </source>
</evidence>
<feature type="region of interest" description="Disordered" evidence="1">
    <location>
        <begin position="253"/>
        <end position="290"/>
    </location>
</feature>
<accession>A0ABD2KB69</accession>
<protein>
    <recommendedName>
        <fullName evidence="2">Protein kinase domain-containing protein</fullName>
    </recommendedName>
</protein>
<evidence type="ECO:0000256" key="1">
    <source>
        <dbReference type="SAM" id="MobiDB-lite"/>
    </source>
</evidence>
<dbReference type="Proteomes" id="UP001620626">
    <property type="component" value="Unassembled WGS sequence"/>
</dbReference>
<gene>
    <name evidence="3" type="ORF">niasHT_029907</name>
</gene>
<dbReference type="InterPro" id="IPR000719">
    <property type="entry name" value="Prot_kinase_dom"/>
</dbReference>
<comment type="caution">
    <text evidence="3">The sequence shown here is derived from an EMBL/GenBank/DDBJ whole genome shotgun (WGS) entry which is preliminary data.</text>
</comment>
<dbReference type="PROSITE" id="PS50011">
    <property type="entry name" value="PROTEIN_KINASE_DOM"/>
    <property type="match status" value="1"/>
</dbReference>
<feature type="domain" description="Protein kinase" evidence="2">
    <location>
        <begin position="1"/>
        <end position="187"/>
    </location>
</feature>
<dbReference type="AlphaFoldDB" id="A0ABD2KB69"/>
<organism evidence="3 4">
    <name type="scientific">Heterodera trifolii</name>
    <dbReference type="NCBI Taxonomy" id="157864"/>
    <lineage>
        <taxon>Eukaryota</taxon>
        <taxon>Metazoa</taxon>
        <taxon>Ecdysozoa</taxon>
        <taxon>Nematoda</taxon>
        <taxon>Chromadorea</taxon>
        <taxon>Rhabditida</taxon>
        <taxon>Tylenchina</taxon>
        <taxon>Tylenchomorpha</taxon>
        <taxon>Tylenchoidea</taxon>
        <taxon>Heteroderidae</taxon>
        <taxon>Heteroderinae</taxon>
        <taxon>Heterodera</taxon>
    </lineage>
</organism>
<name>A0ABD2KB69_9BILA</name>
<evidence type="ECO:0000313" key="4">
    <source>
        <dbReference type="Proteomes" id="UP001620626"/>
    </source>
</evidence>
<sequence length="333" mass="38706">MLIKLFVADGSVLFDNQKKEKIQKNFMVRVKEEDIIYSTDSAAPELLQQLSNGTDKKSEIEVTSKMDIWSAGITIFEITFSEMGGFYSTCHRTVVGELFRSAKLNLDVERPAGNLLLKLKLPEESAHAGSKKWWKRYWVVINDILSAWHKLPEIAFLAVNMLNLDPNERMTTKGVIDYLDGKCKPKYYEKTAEKIALFGNVSVEELRKLMETEGFTEGFNSFLKGPEKEWKNEMEKKEANEKKHEEQIKKMEQQKALKEKEEKKEEKMEKEMKKEMKKEKEEKKEKKKEEAIENLKEKALMKKKNIKEHLANALKSIAGLLEELKERSAICED</sequence>
<proteinExistence type="predicted"/>
<dbReference type="SUPFAM" id="SSF56112">
    <property type="entry name" value="Protein kinase-like (PK-like)"/>
    <property type="match status" value="1"/>
</dbReference>
<dbReference type="Gene3D" id="1.10.510.10">
    <property type="entry name" value="Transferase(Phosphotransferase) domain 1"/>
    <property type="match status" value="1"/>
</dbReference>
<reference evidence="3 4" key="1">
    <citation type="submission" date="2024-10" db="EMBL/GenBank/DDBJ databases">
        <authorList>
            <person name="Kim D."/>
        </authorList>
    </citation>
    <scope>NUCLEOTIDE SEQUENCE [LARGE SCALE GENOMIC DNA]</scope>
    <source>
        <strain evidence="3">BH-2024</strain>
    </source>
</reference>
<dbReference type="InterPro" id="IPR011009">
    <property type="entry name" value="Kinase-like_dom_sf"/>
</dbReference>
<dbReference type="EMBL" id="JBICBT010000799">
    <property type="protein sequence ID" value="KAL3100177.1"/>
    <property type="molecule type" value="Genomic_DNA"/>
</dbReference>
<keyword evidence="4" id="KW-1185">Reference proteome</keyword>
<evidence type="ECO:0000259" key="2">
    <source>
        <dbReference type="PROSITE" id="PS50011"/>
    </source>
</evidence>